<dbReference type="InterPro" id="IPR002213">
    <property type="entry name" value="UDP_glucos_trans"/>
</dbReference>
<dbReference type="GO" id="GO:0006508">
    <property type="term" value="P:proteolysis"/>
    <property type="evidence" value="ECO:0007669"/>
    <property type="project" value="UniProtKB-KW"/>
</dbReference>
<dbReference type="InterPro" id="IPR009003">
    <property type="entry name" value="Peptidase_S1_PA"/>
</dbReference>
<keyword evidence="5" id="KW-0328">Glycosyltransferase</keyword>
<dbReference type="InterPro" id="IPR043504">
    <property type="entry name" value="Peptidase_S1_PA_chymotrypsin"/>
</dbReference>
<dbReference type="Gene3D" id="3.40.50.2000">
    <property type="entry name" value="Glycogen Phosphorylase B"/>
    <property type="match status" value="2"/>
</dbReference>
<evidence type="ECO:0000256" key="6">
    <source>
        <dbReference type="ARBA" id="ARBA00022679"/>
    </source>
</evidence>
<keyword evidence="6" id="KW-0808">Transferase</keyword>
<proteinExistence type="inferred from homology"/>
<keyword evidence="8" id="KW-0391">Immunity</keyword>
<dbReference type="InterPro" id="IPR051333">
    <property type="entry name" value="CLIP_Serine_Protease"/>
</dbReference>
<evidence type="ECO:0000256" key="2">
    <source>
        <dbReference type="ARBA" id="ARBA00009995"/>
    </source>
</evidence>
<dbReference type="GO" id="GO:0008168">
    <property type="term" value="F:methyltransferase activity"/>
    <property type="evidence" value="ECO:0007669"/>
    <property type="project" value="InterPro"/>
</dbReference>
<dbReference type="InterPro" id="IPR033116">
    <property type="entry name" value="TRYPSIN_SER"/>
</dbReference>
<comment type="similarity">
    <text evidence="11">Belongs to the peptidase S1 family. CLIP subfamily.</text>
</comment>
<keyword evidence="4" id="KW-0399">Innate immunity</keyword>
<dbReference type="PROSITE" id="PS00134">
    <property type="entry name" value="TRYPSIN_HIS"/>
    <property type="match status" value="1"/>
</dbReference>
<dbReference type="GO" id="GO:0005576">
    <property type="term" value="C:extracellular region"/>
    <property type="evidence" value="ECO:0007669"/>
    <property type="project" value="UniProtKB-SubCell"/>
</dbReference>
<dbReference type="VEuPathDB" id="VectorBase:AQUA008723"/>
<evidence type="ECO:0000256" key="5">
    <source>
        <dbReference type="ARBA" id="ARBA00022676"/>
    </source>
</evidence>
<comment type="subcellular location">
    <subcellularLocation>
        <location evidence="1">Secreted</location>
    </subcellularLocation>
</comment>
<dbReference type="EnsemblMetazoa" id="AQUA008723-RA">
    <property type="protein sequence ID" value="AQUA008723-PA"/>
    <property type="gene ID" value="AQUA008723"/>
</dbReference>
<evidence type="ECO:0000256" key="7">
    <source>
        <dbReference type="ARBA" id="ARBA00022729"/>
    </source>
</evidence>
<dbReference type="InterPro" id="IPR018114">
    <property type="entry name" value="TRYPSIN_HIS"/>
</dbReference>
<keyword evidence="12" id="KW-0645">Protease</keyword>
<evidence type="ECO:0000256" key="8">
    <source>
        <dbReference type="ARBA" id="ARBA00022859"/>
    </source>
</evidence>
<dbReference type="GO" id="GO:0008194">
    <property type="term" value="F:UDP-glycosyltransferase activity"/>
    <property type="evidence" value="ECO:0007669"/>
    <property type="project" value="InterPro"/>
</dbReference>
<evidence type="ECO:0000256" key="1">
    <source>
        <dbReference type="ARBA" id="ARBA00004613"/>
    </source>
</evidence>
<keyword evidence="9" id="KW-1015">Disulfide bond</keyword>
<evidence type="ECO:0000256" key="9">
    <source>
        <dbReference type="ARBA" id="ARBA00023157"/>
    </source>
</evidence>
<dbReference type="InterPro" id="IPR001314">
    <property type="entry name" value="Peptidase_S1A"/>
</dbReference>
<dbReference type="SUPFAM" id="SSF53756">
    <property type="entry name" value="UDP-Glycosyltransferase/glycogen phosphorylase"/>
    <property type="match status" value="1"/>
</dbReference>
<dbReference type="CDD" id="cd00190">
    <property type="entry name" value="Tryp_SPc"/>
    <property type="match status" value="1"/>
</dbReference>
<evidence type="ECO:0000256" key="3">
    <source>
        <dbReference type="ARBA" id="ARBA00022525"/>
    </source>
</evidence>
<evidence type="ECO:0000256" key="12">
    <source>
        <dbReference type="RuleBase" id="RU363034"/>
    </source>
</evidence>
<dbReference type="PROSITE" id="PS50240">
    <property type="entry name" value="TRYPSIN_DOM"/>
    <property type="match status" value="3"/>
</dbReference>
<evidence type="ECO:0000256" key="10">
    <source>
        <dbReference type="ARBA" id="ARBA00023180"/>
    </source>
</evidence>
<sequence>MLISRIDCHLRYYKFGMGPLPLPAFGRPAYLREFAHMAAVGWTGENGKIDWNCGGSLIWENYVLTAAHCTADDNNAAPDVVRLGDINLDDDSDDKYAQQLKIVEIIRHPEHRFSSRYHDLALLRLERNVTLHDTVAPGCLWNDEEIPFPSMEATGWGSTGFGQAKTPILLKVSLSLVPKSTCDQQYRKGDRGLRQGLQDYQLCAGDIKMDTCPGDSGGPLQMKLLANAKMTPFIIAVTSFGSVCGQSTPGVYMKVSPYIPWIRSELAKRGELIREWSFKPYACALRYVHLREYEDDVVMGKSDTFESLDSTKAHMNIISSVQTVKLHYPAGTNGPDNCYGVIIDEDTVVTLAHCAAVQRMTASHIADQNGTRNEVVKVHRHPQYRPNSYDNNIALLKLKNRYEFSRDFVPACIWSEFKLPDPRFYVTGQGRMDLNKFSYGDTPITEFQPQIVQLAPRADLQLSNCSFPDEYQKGLANGLTQEHLCFGNKPFLVPESCQMQIGAPLWRRVWRMERHFEHIYALNLFGKDCGFGRSAVATRLGYHHEWMRSVLLPNYKERDDSVLFINGDLYQYDHCKAPDGSEGLCTPVQRCPKIAYDAQVKRNVRLCRDGSLVCCPYEYVRNETRPSAGARELDECETRYRAFHSEYQRWQEDRIGTYYHMVYVGWEKGRQTEWNCPGTLVSRSLVVLSAYCLSGSGTLPTLVNVGAGNPNDTWNNPVIARIREVIIHPNYNATSLLNDIGLVRLDKEIVPTAMKYPICLYQNETHTPFLLYRMVIDNGESQLVSSYPKYNSDCKEYLGVHGVRQLSSAELCVDVDSDDPRSLTGDPLVWYKRRAADNSSTQYLVGLISYGNTQQQLFVHTRISAYVGWIKSLLVWRQRQSQTMWLRITFAGCLFLLGGLLSSADGYRILFLAPFPGPSHWLMLKHFIRELTDRQHEVTCITSFPYGEPLPNYDEVLIDPPYPIRETFPVEGLFDASQTSDFDKLNMYWDLGLNTSQYGLQSANVRQFIARTDLTFDLVVAEQFFQESWLMFANKYSAPIVTISTYGYSDFFDQIMGLRTPWSFVPHMVLSYTDSMSIDERAYNFALSLYDRFWRYWWYLGCQDRIAWEAFGINFLGTRASYLEQSISVILVNSHPVLSNPRPTMRGLVDIGGAHIRPPAPLPHELAEFMDGARHGVIYFSLGAYMQSALMPVAKRTAILRAFGALEQRVVWKFEDDRIPPGDIPPNVMVRRWAPQNDILAHPNTVLFISHGGQFGTFEAMHHGVPVLFVPFFGDQHRNADRAVREGMAQKMSFENISEHTFGPMVRRMVERESYRVKAKEIAHLFRDRLVEPMEEALYWIEYVARHKGAPRLKSKAIHLSWCEYYSLDLVLWPVLLILFLRWMYMTPNSTRKLYYKLRSIVRFPHTLHYKYRAFLRVFLLLQIKVKI</sequence>
<keyword evidence="7" id="KW-0732">Signal</keyword>
<dbReference type="InterPro" id="IPR035595">
    <property type="entry name" value="UDP_glycos_trans_CS"/>
</dbReference>
<keyword evidence="12" id="KW-0720">Serine protease</keyword>
<dbReference type="GO" id="GO:0003676">
    <property type="term" value="F:nucleic acid binding"/>
    <property type="evidence" value="ECO:0007669"/>
    <property type="project" value="InterPro"/>
</dbReference>
<dbReference type="FunFam" id="3.40.50.2000:FF:000050">
    <property type="entry name" value="UDP-glucuronosyltransferase"/>
    <property type="match status" value="1"/>
</dbReference>
<keyword evidence="12" id="KW-0378">Hydrolase</keyword>
<dbReference type="PROSITE" id="PS00135">
    <property type="entry name" value="TRYPSIN_SER"/>
    <property type="match status" value="1"/>
</dbReference>
<evidence type="ECO:0000313" key="15">
    <source>
        <dbReference type="Proteomes" id="UP000076407"/>
    </source>
</evidence>
<dbReference type="PROSITE" id="PS00092">
    <property type="entry name" value="N6_MTASE"/>
    <property type="match status" value="1"/>
</dbReference>
<dbReference type="PANTHER" id="PTHR24260:SF147">
    <property type="entry name" value="EG:BACR7A4.3 PROTEIN-RELATED"/>
    <property type="match status" value="1"/>
</dbReference>
<dbReference type="InterPro" id="IPR002052">
    <property type="entry name" value="DNA_methylase_N6_adenine_CS"/>
</dbReference>
<dbReference type="PRINTS" id="PR00722">
    <property type="entry name" value="CHYMOTRYPSIN"/>
</dbReference>
<dbReference type="GO" id="GO:0045087">
    <property type="term" value="P:innate immune response"/>
    <property type="evidence" value="ECO:0007669"/>
    <property type="project" value="UniProtKB-KW"/>
</dbReference>
<keyword evidence="3" id="KW-0964">Secreted</keyword>
<dbReference type="Gene3D" id="2.40.10.10">
    <property type="entry name" value="Trypsin-like serine proteases"/>
    <property type="match status" value="3"/>
</dbReference>
<protein>
    <recommendedName>
        <fullName evidence="13">Peptidase S1 domain-containing protein</fullName>
    </recommendedName>
</protein>
<dbReference type="SMART" id="SM00020">
    <property type="entry name" value="Tryp_SPc"/>
    <property type="match status" value="2"/>
</dbReference>
<comment type="similarity">
    <text evidence="2">Belongs to the UDP-glycosyltransferase family.</text>
</comment>
<evidence type="ECO:0000256" key="4">
    <source>
        <dbReference type="ARBA" id="ARBA00022588"/>
    </source>
</evidence>
<dbReference type="SUPFAM" id="SSF50494">
    <property type="entry name" value="Trypsin-like serine proteases"/>
    <property type="match status" value="3"/>
</dbReference>
<dbReference type="CDD" id="cd03784">
    <property type="entry name" value="GT1_Gtf-like"/>
    <property type="match status" value="1"/>
</dbReference>
<dbReference type="PANTHER" id="PTHR24260">
    <property type="match status" value="1"/>
</dbReference>
<dbReference type="PROSITE" id="PS00375">
    <property type="entry name" value="UDPGT"/>
    <property type="match status" value="1"/>
</dbReference>
<organism evidence="14 15">
    <name type="scientific">Anopheles quadriannulatus</name>
    <name type="common">Mosquito</name>
    <dbReference type="NCBI Taxonomy" id="34691"/>
    <lineage>
        <taxon>Eukaryota</taxon>
        <taxon>Metazoa</taxon>
        <taxon>Ecdysozoa</taxon>
        <taxon>Arthropoda</taxon>
        <taxon>Hexapoda</taxon>
        <taxon>Insecta</taxon>
        <taxon>Pterygota</taxon>
        <taxon>Neoptera</taxon>
        <taxon>Endopterygota</taxon>
        <taxon>Diptera</taxon>
        <taxon>Nematocera</taxon>
        <taxon>Culicoidea</taxon>
        <taxon>Culicidae</taxon>
        <taxon>Anophelinae</taxon>
        <taxon>Anopheles</taxon>
    </lineage>
</organism>
<keyword evidence="15" id="KW-1185">Reference proteome</keyword>
<feature type="domain" description="Peptidase S1" evidence="13">
    <location>
        <begin position="297"/>
        <end position="552"/>
    </location>
</feature>
<feature type="domain" description="Peptidase S1" evidence="13">
    <location>
        <begin position="676"/>
        <end position="875"/>
    </location>
</feature>
<reference evidence="14" key="1">
    <citation type="submission" date="2020-05" db="UniProtKB">
        <authorList>
            <consortium name="EnsemblMetazoa"/>
        </authorList>
    </citation>
    <scope>IDENTIFICATION</scope>
    <source>
        <strain evidence="14">SANGQUA</strain>
    </source>
</reference>
<dbReference type="Proteomes" id="UP000076407">
    <property type="component" value="Unassembled WGS sequence"/>
</dbReference>
<accession>A0A182XFW3</accession>
<name>A0A182XFW3_ANOQN</name>
<dbReference type="Pfam" id="PF00089">
    <property type="entry name" value="Trypsin"/>
    <property type="match status" value="3"/>
</dbReference>
<dbReference type="InterPro" id="IPR001254">
    <property type="entry name" value="Trypsin_dom"/>
</dbReference>
<evidence type="ECO:0000259" key="13">
    <source>
        <dbReference type="PROSITE" id="PS50240"/>
    </source>
</evidence>
<keyword evidence="10" id="KW-0325">Glycoprotein</keyword>
<evidence type="ECO:0000313" key="14">
    <source>
        <dbReference type="EnsemblMetazoa" id="AQUA008723-PA"/>
    </source>
</evidence>
<dbReference type="GO" id="GO:0004252">
    <property type="term" value="F:serine-type endopeptidase activity"/>
    <property type="evidence" value="ECO:0007669"/>
    <property type="project" value="InterPro"/>
</dbReference>
<evidence type="ECO:0000256" key="11">
    <source>
        <dbReference type="ARBA" id="ARBA00024195"/>
    </source>
</evidence>
<dbReference type="FunFam" id="2.40.10.10:FF:000028">
    <property type="entry name" value="Serine protease easter"/>
    <property type="match status" value="1"/>
</dbReference>
<feature type="domain" description="Peptidase S1" evidence="13">
    <location>
        <begin position="23"/>
        <end position="267"/>
    </location>
</feature>
<dbReference type="GO" id="GO:0032259">
    <property type="term" value="P:methylation"/>
    <property type="evidence" value="ECO:0007669"/>
    <property type="project" value="InterPro"/>
</dbReference>
<dbReference type="Pfam" id="PF00201">
    <property type="entry name" value="UDPGT"/>
    <property type="match status" value="1"/>
</dbReference>